<accession>A0AAD9XXT8</accession>
<dbReference type="Proteomes" id="UP001281614">
    <property type="component" value="Unassembled WGS sequence"/>
</dbReference>
<sequence length="40" mass="4256">MEVSNLFTSPLPAGPLRNAIPSGNSQACPYFCYTPVGARK</sequence>
<protein>
    <submittedName>
        <fullName evidence="1">Uncharacterized protein</fullName>
    </submittedName>
</protein>
<evidence type="ECO:0000313" key="1">
    <source>
        <dbReference type="EMBL" id="KAK2730204.1"/>
    </source>
</evidence>
<dbReference type="EMBL" id="VYYT01000699">
    <property type="protein sequence ID" value="KAK2730204.1"/>
    <property type="molecule type" value="Genomic_DNA"/>
</dbReference>
<dbReference type="AlphaFoldDB" id="A0AAD9XXT8"/>
<reference evidence="1" key="1">
    <citation type="submission" date="2023-02" db="EMBL/GenBank/DDBJ databases">
        <title>Colletotrichum kahawae CIFC_Que2 genome sequencing and assembly.</title>
        <authorList>
            <person name="Baroncelli R."/>
        </authorList>
    </citation>
    <scope>NUCLEOTIDE SEQUENCE</scope>
    <source>
        <strain evidence="1">CIFC_Que2</strain>
    </source>
</reference>
<gene>
    <name evidence="1" type="ORF">CKAH01_09726</name>
</gene>
<keyword evidence="2" id="KW-1185">Reference proteome</keyword>
<organism evidence="1 2">
    <name type="scientific">Colletotrichum kahawae</name>
    <name type="common">Coffee berry disease fungus</name>
    <dbReference type="NCBI Taxonomy" id="34407"/>
    <lineage>
        <taxon>Eukaryota</taxon>
        <taxon>Fungi</taxon>
        <taxon>Dikarya</taxon>
        <taxon>Ascomycota</taxon>
        <taxon>Pezizomycotina</taxon>
        <taxon>Sordariomycetes</taxon>
        <taxon>Hypocreomycetidae</taxon>
        <taxon>Glomerellales</taxon>
        <taxon>Glomerellaceae</taxon>
        <taxon>Colletotrichum</taxon>
        <taxon>Colletotrichum gloeosporioides species complex</taxon>
    </lineage>
</organism>
<comment type="caution">
    <text evidence="1">The sequence shown here is derived from an EMBL/GenBank/DDBJ whole genome shotgun (WGS) entry which is preliminary data.</text>
</comment>
<proteinExistence type="predicted"/>
<name>A0AAD9XXT8_COLKA</name>
<evidence type="ECO:0000313" key="2">
    <source>
        <dbReference type="Proteomes" id="UP001281614"/>
    </source>
</evidence>